<dbReference type="PANTHER" id="PTHR16207">
    <property type="entry name" value="SET DOMAIN-CONTAINING PROTEIN"/>
    <property type="match status" value="1"/>
</dbReference>
<evidence type="ECO:0000313" key="2">
    <source>
        <dbReference type="EMBL" id="KAJ7428763.1"/>
    </source>
</evidence>
<accession>A0ABQ9E0P8</accession>
<dbReference type="EMBL" id="WHWB01015709">
    <property type="protein sequence ID" value="KAJ7428763.1"/>
    <property type="molecule type" value="Genomic_DNA"/>
</dbReference>
<dbReference type="Proteomes" id="UP001145742">
    <property type="component" value="Unassembled WGS sequence"/>
</dbReference>
<comment type="caution">
    <text evidence="2">The sequence shown here is derived from an EMBL/GenBank/DDBJ whole genome shotgun (WGS) entry which is preliminary data.</text>
</comment>
<gene>
    <name evidence="2" type="ORF">WISP_00799</name>
</gene>
<dbReference type="InterPro" id="IPR046432">
    <property type="entry name" value="TASOR"/>
</dbReference>
<dbReference type="PANTHER" id="PTHR16207:SF10">
    <property type="entry name" value="PROTEIN TASOR 2"/>
    <property type="match status" value="1"/>
</dbReference>
<evidence type="ECO:0000313" key="3">
    <source>
        <dbReference type="Proteomes" id="UP001145742"/>
    </source>
</evidence>
<organism evidence="2 3">
    <name type="scientific">Willisornis vidua</name>
    <name type="common">Xingu scale-backed antbird</name>
    <dbReference type="NCBI Taxonomy" id="1566151"/>
    <lineage>
        <taxon>Eukaryota</taxon>
        <taxon>Metazoa</taxon>
        <taxon>Chordata</taxon>
        <taxon>Craniata</taxon>
        <taxon>Vertebrata</taxon>
        <taxon>Euteleostomi</taxon>
        <taxon>Archelosauria</taxon>
        <taxon>Archosauria</taxon>
        <taxon>Dinosauria</taxon>
        <taxon>Saurischia</taxon>
        <taxon>Theropoda</taxon>
        <taxon>Coelurosauria</taxon>
        <taxon>Aves</taxon>
        <taxon>Neognathae</taxon>
        <taxon>Neoaves</taxon>
        <taxon>Telluraves</taxon>
        <taxon>Australaves</taxon>
        <taxon>Passeriformes</taxon>
        <taxon>Thamnophilidae</taxon>
        <taxon>Willisornis</taxon>
    </lineage>
</organism>
<proteinExistence type="predicted"/>
<feature type="compositionally biased region" description="Low complexity" evidence="1">
    <location>
        <begin position="153"/>
        <end position="163"/>
    </location>
</feature>
<name>A0ABQ9E0P8_9PASS</name>
<protein>
    <submittedName>
        <fullName evidence="2">Uncharacterized protein</fullName>
    </submittedName>
</protein>
<sequence>MFWPIPPPRPSVCPHSPWDSDLPDDVEEMKLILHMWVALFYRKPTRLLSSHRKVVEHNDPKKYVLINSSQRFLRFGDTAGDTPGLETCPADSRSDPDQTPSSSLDPSSPSQGSFPVGKSLVDSRNGDAGVDSTVSSSSGELPCQQEEEEEEPSSTSCPESLPEGGVIPEENLDMGDTEPVGATEPGVVEEFVIVVSLGTLLNKGHPCT</sequence>
<feature type="compositionally biased region" description="Low complexity" evidence="1">
    <location>
        <begin position="97"/>
        <end position="113"/>
    </location>
</feature>
<feature type="region of interest" description="Disordered" evidence="1">
    <location>
        <begin position="76"/>
        <end position="182"/>
    </location>
</feature>
<keyword evidence="3" id="KW-1185">Reference proteome</keyword>
<reference evidence="2" key="1">
    <citation type="submission" date="2019-10" db="EMBL/GenBank/DDBJ databases">
        <authorList>
            <person name="Soares A.E.R."/>
            <person name="Aleixo A."/>
            <person name="Schneider P."/>
            <person name="Miyaki C.Y."/>
            <person name="Schneider M.P."/>
            <person name="Mello C."/>
            <person name="Vasconcelos A.T.R."/>
        </authorList>
    </citation>
    <scope>NUCLEOTIDE SEQUENCE</scope>
    <source>
        <tissue evidence="2">Muscle</tissue>
    </source>
</reference>
<evidence type="ECO:0000256" key="1">
    <source>
        <dbReference type="SAM" id="MobiDB-lite"/>
    </source>
</evidence>